<evidence type="ECO:0000256" key="6">
    <source>
        <dbReference type="ARBA" id="ARBA00023002"/>
    </source>
</evidence>
<evidence type="ECO:0000256" key="2">
    <source>
        <dbReference type="ARBA" id="ARBA00009967"/>
    </source>
</evidence>
<evidence type="ECO:0000256" key="7">
    <source>
        <dbReference type="ARBA" id="ARBA00023180"/>
    </source>
</evidence>
<dbReference type="GO" id="GO:0030327">
    <property type="term" value="P:prenylated protein catabolic process"/>
    <property type="evidence" value="ECO:0007669"/>
    <property type="project" value="TreeGrafter"/>
</dbReference>
<evidence type="ECO:0000313" key="10">
    <source>
        <dbReference type="EMBL" id="KAK8384832.1"/>
    </source>
</evidence>
<dbReference type="EMBL" id="JARAKH010000034">
    <property type="protein sequence ID" value="KAK8384831.1"/>
    <property type="molecule type" value="Genomic_DNA"/>
</dbReference>
<dbReference type="Pfam" id="PF07156">
    <property type="entry name" value="Prenylcys_lyase"/>
    <property type="match status" value="1"/>
</dbReference>
<sequence length="508" mass="56437">MEGASGVVTLLPLLLSLATTSWAQLLHDIPTKPAARIAVIGGGIGGTAAAYFLHDLFGDEVLIDLYEPDHIGGRLATLSVAGQEYEAGGSVIHPANQYMKNFAAQFGLSHTTPCSESVGLFNGEDYVFTSSNIALVDFAKLFLRYGWDVYRLQKVPAAVLQDFIKIYKLQHEGQAFKDVASLLLAMSKEMLRMTQMSTTDWLMEQGFSPLTISELVMSALQCNYGQTPEMHAFVGLIALAGADSNLWSVEGGNKRVAEELLKHSRASLLRRRVAQVAHSTSTPRKFMVWSHEPDEPVEAEAAAMGQKDAAQETKETWREQEYDAVILATPLTQDSTKIQLVNFTQQFSFSGHYEPIETTIVRGVVRPESLMLNDDEMLDNILVINPRLMFNSFGRQQPVKGRKCDQEAVGVWKIFSPHKIPEDLLDIFFQRREVTHAISWLAYPHYSTNQTLGDFELAPGLYHLNAIEWAGSAMEMSVIGAKNVALLAYKQWKNDPDAGKKPPIKEEL</sequence>
<feature type="signal peptide" evidence="8">
    <location>
        <begin position="1"/>
        <end position="23"/>
    </location>
</feature>
<evidence type="ECO:0000256" key="3">
    <source>
        <dbReference type="ARBA" id="ARBA00022630"/>
    </source>
</evidence>
<evidence type="ECO:0000256" key="4">
    <source>
        <dbReference type="ARBA" id="ARBA00022729"/>
    </source>
</evidence>
<dbReference type="GO" id="GO:0001735">
    <property type="term" value="F:prenylcysteine oxidase activity"/>
    <property type="evidence" value="ECO:0007669"/>
    <property type="project" value="InterPro"/>
</dbReference>
<accession>A0AAW0TEA4</accession>
<proteinExistence type="inferred from homology"/>
<evidence type="ECO:0000256" key="8">
    <source>
        <dbReference type="SAM" id="SignalP"/>
    </source>
</evidence>
<dbReference type="SUPFAM" id="SSF51905">
    <property type="entry name" value="FAD/NAD(P)-binding domain"/>
    <property type="match status" value="1"/>
</dbReference>
<evidence type="ECO:0000256" key="1">
    <source>
        <dbReference type="ARBA" id="ARBA00001974"/>
    </source>
</evidence>
<protein>
    <recommendedName>
        <fullName evidence="9">Prenylcysteine lyase domain-containing protein</fullName>
    </recommendedName>
</protein>
<feature type="domain" description="Prenylcysteine lyase" evidence="9">
    <location>
        <begin position="128"/>
        <end position="496"/>
    </location>
</feature>
<keyword evidence="4 8" id="KW-0732">Signal</keyword>
<dbReference type="InterPro" id="IPR036188">
    <property type="entry name" value="FAD/NAD-bd_sf"/>
</dbReference>
<keyword evidence="11" id="KW-1185">Reference proteome</keyword>
<evidence type="ECO:0000256" key="5">
    <source>
        <dbReference type="ARBA" id="ARBA00022827"/>
    </source>
</evidence>
<dbReference type="EMBL" id="JARAKH010000034">
    <property type="protein sequence ID" value="KAK8384832.1"/>
    <property type="molecule type" value="Genomic_DNA"/>
</dbReference>
<dbReference type="AlphaFoldDB" id="A0AAW0TEA4"/>
<dbReference type="Gene3D" id="3.50.50.60">
    <property type="entry name" value="FAD/NAD(P)-binding domain"/>
    <property type="match status" value="1"/>
</dbReference>
<evidence type="ECO:0000259" key="9">
    <source>
        <dbReference type="Pfam" id="PF07156"/>
    </source>
</evidence>
<keyword evidence="7" id="KW-0325">Glycoprotein</keyword>
<dbReference type="InterPro" id="IPR017046">
    <property type="entry name" value="Prenylcysteine_Oxase1"/>
</dbReference>
<reference evidence="10 11" key="1">
    <citation type="submission" date="2023-03" db="EMBL/GenBank/DDBJ databases">
        <title>High-quality genome of Scylla paramamosain provides insights in environmental adaptation.</title>
        <authorList>
            <person name="Zhang L."/>
        </authorList>
    </citation>
    <scope>NUCLEOTIDE SEQUENCE [LARGE SCALE GENOMIC DNA]</scope>
    <source>
        <strain evidence="10">LZ_2023a</strain>
        <tissue evidence="10">Muscle</tissue>
    </source>
</reference>
<dbReference type="Proteomes" id="UP001487740">
    <property type="component" value="Unassembled WGS sequence"/>
</dbReference>
<keyword evidence="3" id="KW-0285">Flavoprotein</keyword>
<dbReference type="InterPro" id="IPR010795">
    <property type="entry name" value="Prenylcys_lyase"/>
</dbReference>
<comment type="similarity">
    <text evidence="2">Belongs to the prenylcysteine oxidase family.</text>
</comment>
<keyword evidence="5" id="KW-0274">FAD</keyword>
<feature type="chain" id="PRO_5044717007" description="Prenylcysteine lyase domain-containing protein" evidence="8">
    <location>
        <begin position="24"/>
        <end position="508"/>
    </location>
</feature>
<comment type="caution">
    <text evidence="10">The sequence shown here is derived from an EMBL/GenBank/DDBJ whole genome shotgun (WGS) entry which is preliminary data.</text>
</comment>
<dbReference type="GO" id="GO:0030328">
    <property type="term" value="P:prenylcysteine catabolic process"/>
    <property type="evidence" value="ECO:0007669"/>
    <property type="project" value="InterPro"/>
</dbReference>
<dbReference type="Pfam" id="PF13450">
    <property type="entry name" value="NAD_binding_8"/>
    <property type="match status" value="1"/>
</dbReference>
<name>A0AAW0TEA4_SCYPA</name>
<comment type="cofactor">
    <cofactor evidence="1">
        <name>FAD</name>
        <dbReference type="ChEBI" id="CHEBI:57692"/>
    </cofactor>
</comment>
<dbReference type="PANTHER" id="PTHR15944:SF0">
    <property type="entry name" value="PRENYLCYSTEINE LYASE DOMAIN-CONTAINING PROTEIN"/>
    <property type="match status" value="1"/>
</dbReference>
<keyword evidence="6" id="KW-0560">Oxidoreductase</keyword>
<evidence type="ECO:0000313" key="11">
    <source>
        <dbReference type="Proteomes" id="UP001487740"/>
    </source>
</evidence>
<gene>
    <name evidence="10" type="ORF">O3P69_014413</name>
</gene>
<dbReference type="PANTHER" id="PTHR15944">
    <property type="entry name" value="FARNESYLCYSTEINE LYASE"/>
    <property type="match status" value="1"/>
</dbReference>
<organism evidence="10 11">
    <name type="scientific">Scylla paramamosain</name>
    <name type="common">Mud crab</name>
    <dbReference type="NCBI Taxonomy" id="85552"/>
    <lineage>
        <taxon>Eukaryota</taxon>
        <taxon>Metazoa</taxon>
        <taxon>Ecdysozoa</taxon>
        <taxon>Arthropoda</taxon>
        <taxon>Crustacea</taxon>
        <taxon>Multicrustacea</taxon>
        <taxon>Malacostraca</taxon>
        <taxon>Eumalacostraca</taxon>
        <taxon>Eucarida</taxon>
        <taxon>Decapoda</taxon>
        <taxon>Pleocyemata</taxon>
        <taxon>Brachyura</taxon>
        <taxon>Eubrachyura</taxon>
        <taxon>Portunoidea</taxon>
        <taxon>Portunidae</taxon>
        <taxon>Portuninae</taxon>
        <taxon>Scylla</taxon>
    </lineage>
</organism>